<protein>
    <submittedName>
        <fullName evidence="2">Receptor-type guanylate cyclase gcy-25</fullName>
    </submittedName>
</protein>
<evidence type="ECO:0000313" key="3">
    <source>
        <dbReference type="Proteomes" id="UP001228049"/>
    </source>
</evidence>
<feature type="compositionally biased region" description="Basic and acidic residues" evidence="1">
    <location>
        <begin position="9"/>
        <end position="20"/>
    </location>
</feature>
<sequence length="86" mass="9075">MFLHPNVKCSEDKSENDKRIGKQIHPGGIDLVSFSIFTGAAVEQDLSSGAPETHICSETVLQGPRGPSNLKPTSIQLDQLTVGGSG</sequence>
<dbReference type="Proteomes" id="UP001228049">
    <property type="component" value="Unassembled WGS sequence"/>
</dbReference>
<feature type="region of interest" description="Disordered" evidence="1">
    <location>
        <begin position="63"/>
        <end position="86"/>
    </location>
</feature>
<keyword evidence="3" id="KW-1185">Reference proteome</keyword>
<name>A0AAD9BWX9_DISEL</name>
<gene>
    <name evidence="2" type="ORF">KUDE01_015223</name>
</gene>
<dbReference type="AlphaFoldDB" id="A0AAD9BWX9"/>
<proteinExistence type="predicted"/>
<accession>A0AAD9BWX9</accession>
<dbReference type="EMBL" id="JASDAP010000016">
    <property type="protein sequence ID" value="KAK1890552.1"/>
    <property type="molecule type" value="Genomic_DNA"/>
</dbReference>
<feature type="region of interest" description="Disordered" evidence="1">
    <location>
        <begin position="1"/>
        <end position="22"/>
    </location>
</feature>
<comment type="caution">
    <text evidence="2">The sequence shown here is derived from an EMBL/GenBank/DDBJ whole genome shotgun (WGS) entry which is preliminary data.</text>
</comment>
<evidence type="ECO:0000313" key="2">
    <source>
        <dbReference type="EMBL" id="KAK1890552.1"/>
    </source>
</evidence>
<reference evidence="2" key="1">
    <citation type="submission" date="2023-04" db="EMBL/GenBank/DDBJ databases">
        <title>Chromosome-level genome of Chaenocephalus aceratus.</title>
        <authorList>
            <person name="Park H."/>
        </authorList>
    </citation>
    <scope>NUCLEOTIDE SEQUENCE</scope>
    <source>
        <strain evidence="2">DE</strain>
        <tissue evidence="2">Muscle</tissue>
    </source>
</reference>
<feature type="compositionally biased region" description="Polar residues" evidence="1">
    <location>
        <begin position="70"/>
        <end position="79"/>
    </location>
</feature>
<keyword evidence="2" id="KW-0675">Receptor</keyword>
<evidence type="ECO:0000256" key="1">
    <source>
        <dbReference type="SAM" id="MobiDB-lite"/>
    </source>
</evidence>
<organism evidence="2 3">
    <name type="scientific">Dissostichus eleginoides</name>
    <name type="common">Patagonian toothfish</name>
    <name type="synonym">Dissostichus amissus</name>
    <dbReference type="NCBI Taxonomy" id="100907"/>
    <lineage>
        <taxon>Eukaryota</taxon>
        <taxon>Metazoa</taxon>
        <taxon>Chordata</taxon>
        <taxon>Craniata</taxon>
        <taxon>Vertebrata</taxon>
        <taxon>Euteleostomi</taxon>
        <taxon>Actinopterygii</taxon>
        <taxon>Neopterygii</taxon>
        <taxon>Teleostei</taxon>
        <taxon>Neoteleostei</taxon>
        <taxon>Acanthomorphata</taxon>
        <taxon>Eupercaria</taxon>
        <taxon>Perciformes</taxon>
        <taxon>Notothenioidei</taxon>
        <taxon>Nototheniidae</taxon>
        <taxon>Dissostichus</taxon>
    </lineage>
</organism>